<evidence type="ECO:0000313" key="4">
    <source>
        <dbReference type="EMBL" id="MBP3192058.1"/>
    </source>
</evidence>
<feature type="domain" description="Secretion system C-terminal sorting" evidence="3">
    <location>
        <begin position="1106"/>
        <end position="1178"/>
    </location>
</feature>
<keyword evidence="2" id="KW-0732">Signal</keyword>
<dbReference type="InterPro" id="IPR015943">
    <property type="entry name" value="WD40/YVTN_repeat-like_dom_sf"/>
</dbReference>
<dbReference type="AlphaFoldDB" id="A0A8J7S4Y1"/>
<dbReference type="Gene3D" id="2.130.10.10">
    <property type="entry name" value="YVTN repeat-like/Quinoprotein amine dehydrogenase"/>
    <property type="match status" value="1"/>
</dbReference>
<evidence type="ECO:0000313" key="5">
    <source>
        <dbReference type="Proteomes" id="UP000673975"/>
    </source>
</evidence>
<evidence type="ECO:0000256" key="2">
    <source>
        <dbReference type="SAM" id="SignalP"/>
    </source>
</evidence>
<comment type="caution">
    <text evidence="4">The sequence shown here is derived from an EMBL/GenBank/DDBJ whole genome shotgun (WGS) entry which is preliminary data.</text>
</comment>
<sequence length="1184" mass="129723">MKKQLFGITIFLLLPVFAAAQNDEWQFESRVPSDGSIYNTHGLVFDGEDKLWNAGYYPATDEDGNPARVLQCLEVDMETPCAFSPVYKIEHGDSTFRFGKMTGAARDQNGDILVSMNGFIYNSGTEESPDYTFNTSRSFIVRVDHQTGEGMDVRDITVPRFGDNSHTYQLAVDGNGYVYYSAVFPGKPIRVLDPELNEIGKVTDSRDGFARAIAVNHDGTRVYQPTDNVYIEIYESKDGPHGSYELVDTTSIDGMDSGAITIHPKTGVIYATASGSGSSALTDITRWDAMGIYGFDPDAGYDVVDELKWHFEDDEFVHPYRGLAINSDGSALVAGSFSGFGLQRFVRGEPDVPAPPPPSGPPPVTDSNWNFKKSIGSDKPFNRSHGVAFDAAGNVWSGLYFHFFEDGENINPVYCLTPEGEFCDGIGPVYSVETGDSTFRFGAITGVERDHNGDILISVHGYRENDSTIRWNRSRAFLVRLAHRTGEAIGVAEVTRMREDDIAHATHHAVDDAGYIYYSTVWPGEPIRVLDKNFNPVAIVRDNRPGFARDIAVSPEGDRVYQPSRYESKIAENGDTVTVTGRLAVYEGSVSDGFEPLDTLSFIGMDPGAVAVDPQTGVIYAAASGTANDPRGDPDMWETRTIYGIKVHGQADYEIVDQVAWKSQSSGDLYHLVYRGLDISPDGMNLAIGNFGGPDHAVQLFRHRDAPEPVADPELAIRAEYPVIYKDSLFAITIVIGSDAAPVRDLHGIGFQVHQSEPNLEIEDVIWGDFFPGDEEDLILFKKISDDSLSVDLSLTRKANDGISGHGELATVIYRATREFKGILTISLEEVLALDSGGDKLVLSNEPLSVAYSSLLVWPGDTNNDGIVDMHDILPVGQYYDMSGPARDGFDVSWEARPAASWENVEATYADAIGDGSINQNDILPVGLNFGKTRPGKTGKNVLARDEPDSDGQTPYVDVGEMVPGEVLRVEIRADADVMPESGILGISGLMRAYSGVLPEPVIKPVSGFGESDELLMFMHELEDHAGVAMAVSRTSKHGTTSQAGIAEIDLAATEHTAPFRLYFEDFKASSLDSVFAADFLEISASVITSSEPDQVVTEYALEQNYPNPFNPATQIRFALPERGHVNLMVYDLLGRRVATLVNENLSPGWHEVTFDAARLSSGVYIYRIEADNYVETRQMMFVK</sequence>
<gene>
    <name evidence="4" type="ORF">NATSA_05225</name>
</gene>
<evidence type="ECO:0000259" key="3">
    <source>
        <dbReference type="Pfam" id="PF18962"/>
    </source>
</evidence>
<dbReference type="Proteomes" id="UP000673975">
    <property type="component" value="Unassembled WGS sequence"/>
</dbReference>
<proteinExistence type="predicted"/>
<dbReference type="InterPro" id="IPR036439">
    <property type="entry name" value="Dockerin_dom_sf"/>
</dbReference>
<accession>A0A8J7S4Y1</accession>
<keyword evidence="5" id="KW-1185">Reference proteome</keyword>
<dbReference type="InterPro" id="IPR026444">
    <property type="entry name" value="Secre_tail"/>
</dbReference>
<dbReference type="Pfam" id="PF18962">
    <property type="entry name" value="Por_Secre_tail"/>
    <property type="match status" value="1"/>
</dbReference>
<dbReference type="GO" id="GO:0000272">
    <property type="term" value="P:polysaccharide catabolic process"/>
    <property type="evidence" value="ECO:0007669"/>
    <property type="project" value="InterPro"/>
</dbReference>
<protein>
    <submittedName>
        <fullName evidence="4">T9SS type A sorting domain-containing protein</fullName>
    </submittedName>
</protein>
<dbReference type="NCBIfam" id="TIGR04183">
    <property type="entry name" value="Por_Secre_tail"/>
    <property type="match status" value="1"/>
</dbReference>
<organism evidence="4 5">
    <name type="scientific">Natronogracilivirga saccharolytica</name>
    <dbReference type="NCBI Taxonomy" id="2812953"/>
    <lineage>
        <taxon>Bacteria</taxon>
        <taxon>Pseudomonadati</taxon>
        <taxon>Balneolota</taxon>
        <taxon>Balneolia</taxon>
        <taxon>Balneolales</taxon>
        <taxon>Cyclonatronaceae</taxon>
        <taxon>Natronogracilivirga</taxon>
    </lineage>
</organism>
<feature type="chain" id="PRO_5035155433" evidence="2">
    <location>
        <begin position="21"/>
        <end position="1184"/>
    </location>
</feature>
<feature type="region of interest" description="Disordered" evidence="1">
    <location>
        <begin position="348"/>
        <end position="368"/>
    </location>
</feature>
<reference evidence="4" key="1">
    <citation type="submission" date="2021-02" db="EMBL/GenBank/DDBJ databases">
        <title>Natronogracilivirga saccharolytica gen. nov. sp. nov. a new anaerobic, haloalkiliphilic carbohydrate-fermenting bacterium from soda lake and proposing of Cyclonatronumiaceae fam. nov. in the phylum Balneolaeota.</title>
        <authorList>
            <person name="Zhilina T.N."/>
            <person name="Sorokin D.Y."/>
            <person name="Zavarzina D.G."/>
            <person name="Toshchakov S.V."/>
            <person name="Kublanov I.V."/>
        </authorList>
    </citation>
    <scope>NUCLEOTIDE SEQUENCE</scope>
    <source>
        <strain evidence="4">Z-1702</strain>
    </source>
</reference>
<dbReference type="SUPFAM" id="SSF75011">
    <property type="entry name" value="3-carboxy-cis,cis-mucoante lactonizing enzyme"/>
    <property type="match status" value="2"/>
</dbReference>
<feature type="signal peptide" evidence="2">
    <location>
        <begin position="1"/>
        <end position="20"/>
    </location>
</feature>
<dbReference type="Gene3D" id="1.10.1330.10">
    <property type="entry name" value="Dockerin domain"/>
    <property type="match status" value="1"/>
</dbReference>
<evidence type="ECO:0000256" key="1">
    <source>
        <dbReference type="SAM" id="MobiDB-lite"/>
    </source>
</evidence>
<feature type="region of interest" description="Disordered" evidence="1">
    <location>
        <begin position="939"/>
        <end position="958"/>
    </location>
</feature>
<dbReference type="EMBL" id="JAFIDN010000003">
    <property type="protein sequence ID" value="MBP3192058.1"/>
    <property type="molecule type" value="Genomic_DNA"/>
</dbReference>
<dbReference type="RefSeq" id="WP_210510953.1">
    <property type="nucleotide sequence ID" value="NZ_JAFIDN010000003.1"/>
</dbReference>
<name>A0A8J7S4Y1_9BACT</name>
<dbReference type="Gene3D" id="2.60.40.4070">
    <property type="match status" value="1"/>
</dbReference>
<feature type="compositionally biased region" description="Pro residues" evidence="1">
    <location>
        <begin position="352"/>
        <end position="364"/>
    </location>
</feature>